<keyword evidence="3" id="KW-1185">Reference proteome</keyword>
<reference evidence="2 3" key="1">
    <citation type="submission" date="2020-05" db="EMBL/GenBank/DDBJ databases">
        <title>Genome sequence of Kribbella sandramycini ATCC 39419.</title>
        <authorList>
            <person name="Maclea K.S."/>
            <person name="Fair J.L."/>
        </authorList>
    </citation>
    <scope>NUCLEOTIDE SEQUENCE [LARGE SCALE GENOMIC DNA]</scope>
    <source>
        <strain evidence="2 3">ATCC 39419</strain>
    </source>
</reference>
<dbReference type="Proteomes" id="UP000553957">
    <property type="component" value="Unassembled WGS sequence"/>
</dbReference>
<dbReference type="EMBL" id="JABJRC010000010">
    <property type="protein sequence ID" value="NOL44950.1"/>
    <property type="molecule type" value="Genomic_DNA"/>
</dbReference>
<gene>
    <name evidence="1" type="ORF">HNR71_001581</name>
    <name evidence="2" type="ORF">HPO96_32330</name>
</gene>
<evidence type="ECO:0000313" key="1">
    <source>
        <dbReference type="EMBL" id="MBB6565944.1"/>
    </source>
</evidence>
<dbReference type="EMBL" id="JACHKF010000001">
    <property type="protein sequence ID" value="MBB6565944.1"/>
    <property type="molecule type" value="Genomic_DNA"/>
</dbReference>
<organism evidence="2 3">
    <name type="scientific">Kribbella sandramycini</name>
    <dbReference type="NCBI Taxonomy" id="60450"/>
    <lineage>
        <taxon>Bacteria</taxon>
        <taxon>Bacillati</taxon>
        <taxon>Actinomycetota</taxon>
        <taxon>Actinomycetes</taxon>
        <taxon>Propionibacteriales</taxon>
        <taxon>Kribbellaceae</taxon>
        <taxon>Kribbella</taxon>
    </lineage>
</organism>
<evidence type="ECO:0000313" key="4">
    <source>
        <dbReference type="Proteomes" id="UP000553957"/>
    </source>
</evidence>
<protein>
    <submittedName>
        <fullName evidence="2">Uncharacterized protein</fullName>
    </submittedName>
</protein>
<reference evidence="1 4" key="2">
    <citation type="submission" date="2020-08" db="EMBL/GenBank/DDBJ databases">
        <title>Sequencing the genomes of 1000 actinobacteria strains.</title>
        <authorList>
            <person name="Klenk H.-P."/>
        </authorList>
    </citation>
    <scope>NUCLEOTIDE SEQUENCE [LARGE SCALE GENOMIC DNA]</scope>
    <source>
        <strain evidence="1 4">DSM 15626</strain>
    </source>
</reference>
<proteinExistence type="predicted"/>
<comment type="caution">
    <text evidence="2">The sequence shown here is derived from an EMBL/GenBank/DDBJ whole genome shotgun (WGS) entry which is preliminary data.</text>
</comment>
<name>A0A7Y4L5V3_9ACTN</name>
<dbReference type="RefSeq" id="WP_171678208.1">
    <property type="nucleotide sequence ID" value="NZ_BAAAGT010000001.1"/>
</dbReference>
<sequence>MVDAAGRRQLELLSERTGVQDRSRPEKRFDHVQCAVEVAVPDAVLNCGQFVRIALYGVDCS</sequence>
<evidence type="ECO:0000313" key="2">
    <source>
        <dbReference type="EMBL" id="NOL44950.1"/>
    </source>
</evidence>
<dbReference type="Proteomes" id="UP000534306">
    <property type="component" value="Unassembled WGS sequence"/>
</dbReference>
<accession>A0A7Y4L5V3</accession>
<dbReference type="AlphaFoldDB" id="A0A7Y4L5V3"/>
<evidence type="ECO:0000313" key="3">
    <source>
        <dbReference type="Proteomes" id="UP000534306"/>
    </source>
</evidence>